<evidence type="ECO:0000256" key="1">
    <source>
        <dbReference type="SAM" id="Phobius"/>
    </source>
</evidence>
<dbReference type="STRING" id="313368.SAMN04488012_10390"/>
<evidence type="ECO:0000313" key="2">
    <source>
        <dbReference type="EMBL" id="SHI84562.1"/>
    </source>
</evidence>
<proteinExistence type="predicted"/>
<accession>A0A1M6EGF7</accession>
<dbReference type="Proteomes" id="UP000184040">
    <property type="component" value="Unassembled WGS sequence"/>
</dbReference>
<protein>
    <submittedName>
        <fullName evidence="2">Two-component response regulator, AmiR/NasT family, consists of REC and RNA-binding antiterminator (ANTAR) domains</fullName>
    </submittedName>
</protein>
<keyword evidence="3" id="KW-1185">Reference proteome</keyword>
<dbReference type="Gene3D" id="3.40.50.2300">
    <property type="match status" value="1"/>
</dbReference>
<feature type="transmembrane region" description="Helical" evidence="1">
    <location>
        <begin position="101"/>
        <end position="122"/>
    </location>
</feature>
<organism evidence="2 3">
    <name type="scientific">Palleronia salina</name>
    <dbReference type="NCBI Taxonomy" id="313368"/>
    <lineage>
        <taxon>Bacteria</taxon>
        <taxon>Pseudomonadati</taxon>
        <taxon>Pseudomonadota</taxon>
        <taxon>Alphaproteobacteria</taxon>
        <taxon>Rhodobacterales</taxon>
        <taxon>Roseobacteraceae</taxon>
        <taxon>Palleronia</taxon>
    </lineage>
</organism>
<reference evidence="2 3" key="1">
    <citation type="submission" date="2016-11" db="EMBL/GenBank/DDBJ databases">
        <authorList>
            <person name="Jaros S."/>
            <person name="Januszkiewicz K."/>
            <person name="Wedrychowicz H."/>
        </authorList>
    </citation>
    <scope>NUCLEOTIDE SEQUENCE [LARGE SCALE GENOMIC DNA]</scope>
    <source>
        <strain evidence="2 3">DSM 26892</strain>
    </source>
</reference>
<evidence type="ECO:0000313" key="3">
    <source>
        <dbReference type="Proteomes" id="UP000184040"/>
    </source>
</evidence>
<keyword evidence="1" id="KW-1133">Transmembrane helix</keyword>
<dbReference type="RefSeq" id="WP_073127734.1">
    <property type="nucleotide sequence ID" value="NZ_FQZA01000003.1"/>
</dbReference>
<dbReference type="SUPFAM" id="SSF52172">
    <property type="entry name" value="CheY-like"/>
    <property type="match status" value="1"/>
</dbReference>
<dbReference type="EMBL" id="FQZA01000003">
    <property type="protein sequence ID" value="SHI84562.1"/>
    <property type="molecule type" value="Genomic_DNA"/>
</dbReference>
<name>A0A1M6EGF7_9RHOB</name>
<gene>
    <name evidence="2" type="ORF">SAMN04488012_10390</name>
</gene>
<keyword evidence="1" id="KW-0472">Membrane</keyword>
<sequence length="196" mass="20957">MTDIPQHNFAGQGALVLHRSEEAIRGVVERCARLGIRARGLRRDLTVDDLEGVDMVIVDIDTGHDGALPWTPGAAPVPLVGLVGSESPGRLGWALGQNVDAFLPLSALGNLFSALVIAHATFARRSDLMRERAETSLQRAGRLDVIRAVNALMAEGGDEALALKRLRTMAMVGQVSLEDAARRVLAQPETRRSGAP</sequence>
<keyword evidence="1" id="KW-0812">Transmembrane</keyword>
<dbReference type="InterPro" id="IPR011006">
    <property type="entry name" value="CheY-like_superfamily"/>
</dbReference>
<dbReference type="AlphaFoldDB" id="A0A1M6EGF7"/>